<dbReference type="SUPFAM" id="SSF55550">
    <property type="entry name" value="SH2 domain"/>
    <property type="match status" value="1"/>
</dbReference>
<evidence type="ECO:0000313" key="17">
    <source>
        <dbReference type="RefSeq" id="XP_030054054.1"/>
    </source>
</evidence>
<dbReference type="PANTHER" id="PTHR45734:SF1">
    <property type="entry name" value="TENSIN-2"/>
    <property type="match status" value="1"/>
</dbReference>
<keyword evidence="16" id="KW-1185">Reference proteome</keyword>
<dbReference type="Pfam" id="PF10409">
    <property type="entry name" value="PTEN_C2"/>
    <property type="match status" value="1"/>
</dbReference>
<dbReference type="PROSITE" id="PS51181">
    <property type="entry name" value="PPASE_TENSIN"/>
    <property type="match status" value="1"/>
</dbReference>
<dbReference type="PROSITE" id="PS00479">
    <property type="entry name" value="ZF_DAG_PE_1"/>
    <property type="match status" value="1"/>
</dbReference>
<evidence type="ECO:0000256" key="11">
    <source>
        <dbReference type="SAM" id="MobiDB-lite"/>
    </source>
</evidence>
<dbReference type="SUPFAM" id="SSF52799">
    <property type="entry name" value="(Phosphotyrosine protein) phosphatases II"/>
    <property type="match status" value="1"/>
</dbReference>
<dbReference type="InterPro" id="IPR036860">
    <property type="entry name" value="SH2_dom_sf"/>
</dbReference>
<dbReference type="InterPro" id="IPR000980">
    <property type="entry name" value="SH2"/>
</dbReference>
<dbReference type="PROSITE" id="PS51182">
    <property type="entry name" value="C2_TENSIN"/>
    <property type="match status" value="1"/>
</dbReference>
<dbReference type="PROSITE" id="PS50001">
    <property type="entry name" value="SH2"/>
    <property type="match status" value="1"/>
</dbReference>
<dbReference type="SMART" id="SM00462">
    <property type="entry name" value="PTB"/>
    <property type="match status" value="1"/>
</dbReference>
<dbReference type="InterPro" id="IPR035012">
    <property type="entry name" value="Tensin-like_SH2"/>
</dbReference>
<dbReference type="CTD" id="23371"/>
<feature type="region of interest" description="Disordered" evidence="11">
    <location>
        <begin position="1134"/>
        <end position="1182"/>
    </location>
</feature>
<evidence type="ECO:0000256" key="8">
    <source>
        <dbReference type="ARBA" id="ARBA00022949"/>
    </source>
</evidence>
<dbReference type="CDD" id="cd09927">
    <property type="entry name" value="SH2_Tensin_like"/>
    <property type="match status" value="1"/>
</dbReference>
<keyword evidence="8" id="KW-0965">Cell junction</keyword>
<feature type="region of interest" description="Disordered" evidence="11">
    <location>
        <begin position="986"/>
        <end position="1006"/>
    </location>
</feature>
<dbReference type="InterPro" id="IPR014020">
    <property type="entry name" value="Tensin_C2-dom"/>
</dbReference>
<dbReference type="InParanoid" id="A0A6P7XUB2"/>
<reference evidence="17" key="1">
    <citation type="submission" date="2025-08" db="UniProtKB">
        <authorList>
            <consortium name="RefSeq"/>
        </authorList>
    </citation>
    <scope>IDENTIFICATION</scope>
</reference>
<dbReference type="Gene3D" id="2.60.40.1110">
    <property type="match status" value="1"/>
</dbReference>
<dbReference type="SUPFAM" id="SSF57889">
    <property type="entry name" value="Cysteine-rich domain"/>
    <property type="match status" value="1"/>
</dbReference>
<dbReference type="InterPro" id="IPR046349">
    <property type="entry name" value="C1-like_sf"/>
</dbReference>
<dbReference type="GeneID" id="115466735"/>
<comment type="similarity">
    <text evidence="2">Belongs to the PTEN phosphatase protein family.</text>
</comment>
<keyword evidence="7" id="KW-0904">Protein phosphatase</keyword>
<dbReference type="SMART" id="SM00404">
    <property type="entry name" value="PTPc_motif"/>
    <property type="match status" value="1"/>
</dbReference>
<dbReference type="InterPro" id="IPR006020">
    <property type="entry name" value="PTB/PI_dom"/>
</dbReference>
<dbReference type="FunFam" id="3.90.190.10:FF:000010">
    <property type="entry name" value="tensin-1 isoform X2"/>
    <property type="match status" value="1"/>
</dbReference>
<evidence type="ECO:0000256" key="1">
    <source>
        <dbReference type="ARBA" id="ARBA00004246"/>
    </source>
</evidence>
<dbReference type="SMART" id="SM00252">
    <property type="entry name" value="SH2"/>
    <property type="match status" value="1"/>
</dbReference>
<dbReference type="InterPro" id="IPR011993">
    <property type="entry name" value="PH-like_dom_sf"/>
</dbReference>
<evidence type="ECO:0000256" key="5">
    <source>
        <dbReference type="ARBA" id="ARBA00022801"/>
    </source>
</evidence>
<evidence type="ECO:0000259" key="13">
    <source>
        <dbReference type="PROSITE" id="PS50081"/>
    </source>
</evidence>
<sequence>MKPKKQIEELLKALRRKSSLRASNCVRAEKVEPHSFKEKVIKKKKPCAGCKEQVEVQGMVCKVCKITSHKKCEAKVSSACHPPPPAELRRRTAPARHIEHLGSTKSLNSPKQQNTLPRSFSLDHVMERKYDFDLTYITERIISVFFPSELEEQRYRGNLKEVAQMLKSKHEDKYLLFNLSEKRYDITRLNPKVHDFGWPDLHAPPLDKICSICKAIEMWLNSDPQHVVVLHCKGNKGKTAVIVAAYMHYSKISASADQALSTLAMRKFCEDKVGPYLQPSQSRYISYFSGLLSGAIKMSSDTLFLHHVLIPIIPDFEAFGGYCPFLKIYQSLQLVYTSGIYVSFGRSAPGSGRPQLCITLEPALLLKGDILVKCYHKQSQGQDRDVVFRVQFHTCTIHSSQLWFAKQELDDAWMDDRFPSSATVEFVFSSGPEKIKGRETLRNAPDVTVDYNITDPLVRYDSYENFNLRHEDSLEDLSHTRGPLDGSLYAKVKKKRNLSSLSSNGSPTSPMSEQNSRFLSISSDSGHSSTVTDKLEDPMPSAKTLPTPAEKEELDRLLGGFGVKTKQEAIKQEGLAMHGEGTHAHVLQRLSMPTEISTAHMQQRLLMPGERSPPHMHLGFHLGHSNGEKGQETTIQDEELMEMKQFGMLGGCPGKRGGLARHCSCRVGYRSQSCLDPRCNHSLDRIQNSAYYRMEGTLEHRRPMYNSNGTHVSNAHLHSHLLHHEDYEQASIPEHQDVAMLDKRRVYRSHSEGPKPHQYNLCHELQPFNPSKCMGLADHQEFVYKPSNYREVMIMEGHPMRGLEPPPILSPVCPCQDCQEKAAHDDTGLSAYGLQLNRESAPQEMWPHDGLKPSVLHQLTRAGHPVPGVPLLEPTSICSQHSRGNPDMPAFDFEPSHGKMPTHLGLGYSAHPRPHKGVEENPESFYYGRFSDGHYFSGYPALGPHHGSCSCITAQCSQQAFCSSHGYSRTLARPCVSPSDLRSYTVGYHSPQSSSESPGGLSYSTPRQFSYEMQPRESCGSCTLPSELAQSASLTSQEVPGCNDTVTWRDSPGSHSSLLRHHREARIICSTPSDLSGSPTPVHTSSPVHSKESRGSPKQDAGTTEPPEGLMKPISQKETAALLLTGNLEKLPAASESIQQPTTCSPPETQQQQGSLPISREDHSSPSGHALPGHSSTQGTVQGAHSVNPLVVKPAPPSPQSPSPCAMPVQPVACCRMSLPYAAPGTESFLSQNLSPKLLSIEDLHISGSHVNRQHGEGTTLQHHTNLDRQIQESPMSPNCVPVSPSISLPLSQIPSKASWHVKPTSVTVPRDLPAYNGESHGNVFFNSGGFITLPRHSTGSPEDSILTPSSFGGQMAFGSSSPSDAQYSPTPSFPITTAFYTGRETSPQQPLPSLADGVCRQKAWGEALQQPPLPQKRHPPTSSERSAFCSGNTTLNRSPGMFHHHVSFSPSVADITTPTSDLQQENQINVKSVQDTSKFWYKPSISRDQAIALLKDKDPGSFLIRDSNSFQGAYGLALKVATPPLSALNQPCKGDPKEQLVRHFLIETGPKGVKIKGCQDELHFGSLPALVFQHAITPISLPCRLKIPSRDPMEENAEVQVPTNMSTAGDLLRQGAACSVLYLNSVETESLTGPQAISKATNTTLQCTPRPNAGVVHFKVSTQGITLTDNQRKLFFRRHYPVNTVTFCSIEPQDQRWTNADGTTSKIFGFVAKKPGNSFENVCHLFAELDPEQPASAIVNFITKVMLGPQRK</sequence>
<feature type="compositionally biased region" description="Polar residues" evidence="11">
    <location>
        <begin position="1136"/>
        <end position="1156"/>
    </location>
</feature>
<dbReference type="FunCoup" id="A0A6P7XUB2">
    <property type="interactions" value="118"/>
</dbReference>
<dbReference type="FunFam" id="2.30.29.30:FF:000039">
    <property type="entry name" value="Tensin 1"/>
    <property type="match status" value="1"/>
</dbReference>
<feature type="domain" description="Phorbol-ester/DAG-type" evidence="13">
    <location>
        <begin position="33"/>
        <end position="80"/>
    </location>
</feature>
<name>A0A6P7XUB2_9AMPH</name>
<dbReference type="CDD" id="cd20887">
    <property type="entry name" value="C1_TNS2"/>
    <property type="match status" value="1"/>
</dbReference>
<feature type="compositionally biased region" description="Polar residues" evidence="11">
    <location>
        <begin position="1070"/>
        <end position="1088"/>
    </location>
</feature>
<dbReference type="KEGG" id="muo:115466735"/>
<dbReference type="InterPro" id="IPR002219">
    <property type="entry name" value="PKC_DAG/PE"/>
</dbReference>
<feature type="region of interest" description="Disordered" evidence="11">
    <location>
        <begin position="1070"/>
        <end position="1112"/>
    </location>
</feature>
<feature type="compositionally biased region" description="Polar residues" evidence="11">
    <location>
        <begin position="513"/>
        <end position="532"/>
    </location>
</feature>
<keyword evidence="3" id="KW-0597">Phosphoprotein</keyword>
<feature type="domain" description="C2 tensin-type" evidence="15">
    <location>
        <begin position="300"/>
        <end position="431"/>
    </location>
</feature>
<dbReference type="InterPro" id="IPR035892">
    <property type="entry name" value="C2_domain_sf"/>
</dbReference>
<dbReference type="InterPro" id="IPR003595">
    <property type="entry name" value="Tyr_Pase_cat"/>
</dbReference>
<proteinExistence type="inferred from homology"/>
<dbReference type="Gene3D" id="3.30.60.20">
    <property type="match status" value="1"/>
</dbReference>
<evidence type="ECO:0000259" key="14">
    <source>
        <dbReference type="PROSITE" id="PS51181"/>
    </source>
</evidence>
<dbReference type="OrthoDB" id="6273691at2759"/>
<dbReference type="Gene3D" id="3.90.190.10">
    <property type="entry name" value="Protein tyrosine phosphatase superfamily"/>
    <property type="match status" value="1"/>
</dbReference>
<evidence type="ECO:0000256" key="7">
    <source>
        <dbReference type="ARBA" id="ARBA00022912"/>
    </source>
</evidence>
<evidence type="ECO:0000256" key="9">
    <source>
        <dbReference type="ARBA" id="ARBA00022999"/>
    </source>
</evidence>
<feature type="domain" description="SH2" evidence="12">
    <location>
        <begin position="1481"/>
        <end position="1590"/>
    </location>
</feature>
<evidence type="ECO:0000259" key="12">
    <source>
        <dbReference type="PROSITE" id="PS50001"/>
    </source>
</evidence>
<comment type="subcellular location">
    <subcellularLocation>
        <location evidence="1">Cell junction</location>
        <location evidence="1">Focal adhesion</location>
    </subcellularLocation>
</comment>
<dbReference type="InterPro" id="IPR029023">
    <property type="entry name" value="Tensin_phosphatase"/>
</dbReference>
<keyword evidence="5" id="KW-0378">Hydrolase</keyword>
<dbReference type="InterPro" id="IPR033929">
    <property type="entry name" value="Tensin_PTB"/>
</dbReference>
<dbReference type="CDD" id="cd01213">
    <property type="entry name" value="PTB_tensin"/>
    <property type="match status" value="1"/>
</dbReference>
<dbReference type="Gene3D" id="3.30.505.10">
    <property type="entry name" value="SH2 domain"/>
    <property type="match status" value="1"/>
</dbReference>
<dbReference type="InterPro" id="IPR051484">
    <property type="entry name" value="Tensin_PTEN_phosphatase"/>
</dbReference>
<dbReference type="GO" id="GO:0004725">
    <property type="term" value="F:protein tyrosine phosphatase activity"/>
    <property type="evidence" value="ECO:0007669"/>
    <property type="project" value="TreeGrafter"/>
</dbReference>
<dbReference type="InterPro" id="IPR013625">
    <property type="entry name" value="PTB"/>
</dbReference>
<gene>
    <name evidence="17" type="primary">TNS2</name>
</gene>
<evidence type="ECO:0000256" key="10">
    <source>
        <dbReference type="PROSITE-ProRule" id="PRU00191"/>
    </source>
</evidence>
<feature type="compositionally biased region" description="Low complexity" evidence="11">
    <location>
        <begin position="498"/>
        <end position="512"/>
    </location>
</feature>
<dbReference type="SUPFAM" id="SSF49562">
    <property type="entry name" value="C2 domain (Calcium/lipid-binding domain, CaLB)"/>
    <property type="match status" value="1"/>
</dbReference>
<keyword evidence="6" id="KW-0862">Zinc</keyword>
<evidence type="ECO:0000256" key="4">
    <source>
        <dbReference type="ARBA" id="ARBA00022723"/>
    </source>
</evidence>
<dbReference type="Pfam" id="PF00017">
    <property type="entry name" value="SH2"/>
    <property type="match status" value="1"/>
</dbReference>
<feature type="compositionally biased region" description="Low complexity" evidence="11">
    <location>
        <begin position="990"/>
        <end position="1004"/>
    </location>
</feature>
<feature type="domain" description="Phosphatase tensin-type" evidence="14">
    <location>
        <begin position="123"/>
        <end position="295"/>
    </location>
</feature>
<keyword evidence="4" id="KW-0479">Metal-binding</keyword>
<dbReference type="Gene3D" id="2.30.29.30">
    <property type="entry name" value="Pleckstrin-homology domain (PH domain)/Phosphotyrosine-binding domain (PTB)"/>
    <property type="match status" value="1"/>
</dbReference>
<evidence type="ECO:0000256" key="2">
    <source>
        <dbReference type="ARBA" id="ARBA00007881"/>
    </source>
</evidence>
<keyword evidence="9 10" id="KW-0727">SH2 domain</keyword>
<dbReference type="Pfam" id="PF00130">
    <property type="entry name" value="C1_1"/>
    <property type="match status" value="1"/>
</dbReference>
<dbReference type="SUPFAM" id="SSF50729">
    <property type="entry name" value="PH domain-like"/>
    <property type="match status" value="1"/>
</dbReference>
<protein>
    <submittedName>
        <fullName evidence="17">Tensin-2 isoform X1</fullName>
    </submittedName>
</protein>
<dbReference type="FunFam" id="3.30.505.10:FF:000002">
    <property type="entry name" value="Tensin 1"/>
    <property type="match status" value="1"/>
</dbReference>
<dbReference type="PROSITE" id="PS50081">
    <property type="entry name" value="ZF_DAG_PE_2"/>
    <property type="match status" value="1"/>
</dbReference>
<dbReference type="GO" id="GO:0005925">
    <property type="term" value="C:focal adhesion"/>
    <property type="evidence" value="ECO:0007669"/>
    <property type="project" value="UniProtKB-SubCell"/>
</dbReference>
<dbReference type="InterPro" id="IPR029021">
    <property type="entry name" value="Prot-tyrosine_phosphatase-like"/>
</dbReference>
<dbReference type="Pfam" id="PF08416">
    <property type="entry name" value="PTB"/>
    <property type="match status" value="1"/>
</dbReference>
<evidence type="ECO:0000256" key="6">
    <source>
        <dbReference type="ARBA" id="ARBA00022833"/>
    </source>
</evidence>
<accession>A0A6P7XUB2</accession>
<evidence type="ECO:0000313" key="16">
    <source>
        <dbReference type="Proteomes" id="UP000515156"/>
    </source>
</evidence>
<organism evidence="16 17">
    <name type="scientific">Microcaecilia unicolor</name>
    <dbReference type="NCBI Taxonomy" id="1415580"/>
    <lineage>
        <taxon>Eukaryota</taxon>
        <taxon>Metazoa</taxon>
        <taxon>Chordata</taxon>
        <taxon>Craniata</taxon>
        <taxon>Vertebrata</taxon>
        <taxon>Euteleostomi</taxon>
        <taxon>Amphibia</taxon>
        <taxon>Gymnophiona</taxon>
        <taxon>Siphonopidae</taxon>
        <taxon>Microcaecilia</taxon>
    </lineage>
</organism>
<dbReference type="SMART" id="SM01326">
    <property type="entry name" value="PTEN_C2"/>
    <property type="match status" value="1"/>
</dbReference>
<feature type="region of interest" description="Disordered" evidence="11">
    <location>
        <begin position="497"/>
        <end position="550"/>
    </location>
</feature>
<evidence type="ECO:0000256" key="3">
    <source>
        <dbReference type="ARBA" id="ARBA00022553"/>
    </source>
</evidence>
<feature type="region of interest" description="Disordered" evidence="11">
    <location>
        <begin position="1407"/>
        <end position="1429"/>
    </location>
</feature>
<dbReference type="RefSeq" id="XP_030054054.1">
    <property type="nucleotide sequence ID" value="XM_030198194.1"/>
</dbReference>
<dbReference type="GO" id="GO:0046872">
    <property type="term" value="F:metal ion binding"/>
    <property type="evidence" value="ECO:0007669"/>
    <property type="project" value="UniProtKB-KW"/>
</dbReference>
<dbReference type="Proteomes" id="UP000515156">
    <property type="component" value="Chromosome 3"/>
</dbReference>
<evidence type="ECO:0000259" key="15">
    <source>
        <dbReference type="PROSITE" id="PS51182"/>
    </source>
</evidence>
<dbReference type="PANTHER" id="PTHR45734">
    <property type="entry name" value="TENSIN"/>
    <property type="match status" value="1"/>
</dbReference>